<feature type="domain" description="SCP" evidence="2">
    <location>
        <begin position="12"/>
        <end position="156"/>
    </location>
</feature>
<dbReference type="Gene3D" id="3.40.33.10">
    <property type="entry name" value="CAP"/>
    <property type="match status" value="1"/>
</dbReference>
<organism evidence="3 4">
    <name type="scientific">Skermanella aerolata</name>
    <dbReference type="NCBI Taxonomy" id="393310"/>
    <lineage>
        <taxon>Bacteria</taxon>
        <taxon>Pseudomonadati</taxon>
        <taxon>Pseudomonadota</taxon>
        <taxon>Alphaproteobacteria</taxon>
        <taxon>Rhodospirillales</taxon>
        <taxon>Azospirillaceae</taxon>
        <taxon>Skermanella</taxon>
    </lineage>
</organism>
<dbReference type="EMBL" id="BJYZ01000022">
    <property type="protein sequence ID" value="GEO40630.1"/>
    <property type="molecule type" value="Genomic_DNA"/>
</dbReference>
<dbReference type="AlphaFoldDB" id="A0A512DWR2"/>
<dbReference type="SUPFAM" id="SSF55797">
    <property type="entry name" value="PR-1-like"/>
    <property type="match status" value="1"/>
</dbReference>
<keyword evidence="4" id="KW-1185">Reference proteome</keyword>
<dbReference type="InterPro" id="IPR014044">
    <property type="entry name" value="CAP_dom"/>
</dbReference>
<gene>
    <name evidence="3" type="ORF">SAE02_47780</name>
</gene>
<feature type="region of interest" description="Disordered" evidence="1">
    <location>
        <begin position="293"/>
        <end position="315"/>
    </location>
</feature>
<dbReference type="InterPro" id="IPR013783">
    <property type="entry name" value="Ig-like_fold"/>
</dbReference>
<protein>
    <recommendedName>
        <fullName evidence="2">SCP domain-containing protein</fullName>
    </recommendedName>
</protein>
<dbReference type="InterPro" id="IPR035940">
    <property type="entry name" value="CAP_sf"/>
</dbReference>
<accession>A0A512DWR2</accession>
<proteinExistence type="predicted"/>
<evidence type="ECO:0000256" key="1">
    <source>
        <dbReference type="SAM" id="MobiDB-lite"/>
    </source>
</evidence>
<dbReference type="PANTHER" id="PTHR31157:SF1">
    <property type="entry name" value="SCP DOMAIN-CONTAINING PROTEIN"/>
    <property type="match status" value="1"/>
</dbReference>
<feature type="compositionally biased region" description="Low complexity" evidence="1">
    <location>
        <begin position="293"/>
        <end position="308"/>
    </location>
</feature>
<dbReference type="Pfam" id="PF00188">
    <property type="entry name" value="CAP"/>
    <property type="match status" value="1"/>
</dbReference>
<comment type="caution">
    <text evidence="3">The sequence shown here is derived from an EMBL/GenBank/DDBJ whole genome shotgun (WGS) entry which is preliminary data.</text>
</comment>
<evidence type="ECO:0000313" key="4">
    <source>
        <dbReference type="Proteomes" id="UP000321523"/>
    </source>
</evidence>
<name>A0A512DWR2_9PROT</name>
<dbReference type="Gene3D" id="2.60.40.10">
    <property type="entry name" value="Immunoglobulins"/>
    <property type="match status" value="1"/>
</dbReference>
<dbReference type="PANTHER" id="PTHR31157">
    <property type="entry name" value="SCP DOMAIN-CONTAINING PROTEIN"/>
    <property type="match status" value="1"/>
</dbReference>
<dbReference type="CDD" id="cd05379">
    <property type="entry name" value="CAP_bacterial"/>
    <property type="match status" value="1"/>
</dbReference>
<evidence type="ECO:0000259" key="2">
    <source>
        <dbReference type="Pfam" id="PF00188"/>
    </source>
</evidence>
<evidence type="ECO:0000313" key="3">
    <source>
        <dbReference type="EMBL" id="GEO40630.1"/>
    </source>
</evidence>
<sequence length="344" mass="35393">MPEPTAYDQFLLELINKARANPTAEASRLGITLNQGLNSGQISTAAKQPLAFDGDLVDAAHKHSKWMLDTDTFSHTGAGGSSFTTRMKAEGYVLSGSWTAGENISWGGSTGTINQLTHTQARHDSLFKSPGHRVNILNDNFKEIGTGVEFGKFGAYNASMVTEDFARTGTASFITGVAYDDRNDNNFYTPGEGRGGIKVSAVSTGTATPVTVTDITGVAGGYDIAVAPGTYKVTFSEGGLAAPIVRTVTVGSKNVKIDLIDAPSATAQVAGVSASASTSDALDFTALAGSAGKHGAGHHAGAPHPGAAHGHDGAHHTAPVDYAQAMLALIGVPDGHHQGDYLAA</sequence>
<reference evidence="3 4" key="1">
    <citation type="submission" date="2019-07" db="EMBL/GenBank/DDBJ databases">
        <title>Whole genome shotgun sequence of Skermanella aerolata NBRC 106429.</title>
        <authorList>
            <person name="Hosoyama A."/>
            <person name="Uohara A."/>
            <person name="Ohji S."/>
            <person name="Ichikawa N."/>
        </authorList>
    </citation>
    <scope>NUCLEOTIDE SEQUENCE [LARGE SCALE GENOMIC DNA]</scope>
    <source>
        <strain evidence="3 4">NBRC 106429</strain>
    </source>
</reference>
<dbReference type="Proteomes" id="UP000321523">
    <property type="component" value="Unassembled WGS sequence"/>
</dbReference>